<proteinExistence type="predicted"/>
<sequence>MFLKKTGTFLFIALILTSCQTYTNENEKIRADLYNGKYNEAIKKLDDSSFSKEKQNYSLFLMEKGMLLYLQDNYKEAVSSWVNSDKHLDELYTTSISNTASSLIINDSKSDYTGEVHERVLLPIFSSLALFANKDNNNAIAMIRRTNDIKHEFSTKEKYKNILKYDLFSSYFSGLMYENKNEWDNAIIEYKKALNNFNESNKNTDSNQQIQNFILKDLARLAEYRKRNDILKEIDTNKQNIKWISHDKFVKMGEIYVVYESGISPIKVPKNIPFVTDKTYVNISFPEYKQIPYKNHYSEIFINDILVGKTLVFAEIGKMAKESLENRKAADLTKIAARVIAKDVATRKIGEQNPLAGLAANIFSMSTEVADTRSWTTLPDTIQIYRITVTPNKEFTLKIKPKFGSPIEQSITLNAGEKKLIRFRTFD</sequence>
<evidence type="ECO:0000313" key="1">
    <source>
        <dbReference type="EMBL" id="RDB37184.1"/>
    </source>
</evidence>
<evidence type="ECO:0008006" key="3">
    <source>
        <dbReference type="Google" id="ProtNLM"/>
    </source>
</evidence>
<evidence type="ECO:0000313" key="2">
    <source>
        <dbReference type="Proteomes" id="UP000253934"/>
    </source>
</evidence>
<dbReference type="PROSITE" id="PS51257">
    <property type="entry name" value="PROKAR_LIPOPROTEIN"/>
    <property type="match status" value="1"/>
</dbReference>
<dbReference type="Proteomes" id="UP000253934">
    <property type="component" value="Unassembled WGS sequence"/>
</dbReference>
<comment type="caution">
    <text evidence="1">The sequence shown here is derived from an EMBL/GenBank/DDBJ whole genome shotgun (WGS) entry which is preliminary data.</text>
</comment>
<accession>A0A369KZM2</accession>
<reference evidence="1" key="1">
    <citation type="submission" date="2018-04" db="EMBL/GenBank/DDBJ databases">
        <title>Draft genome sequence of the Candidatus Spirobacillus cienkowskii, a pathogen of freshwater Daphnia species, reconstructed from hemolymph metagenomic reads.</title>
        <authorList>
            <person name="Bresciani L."/>
            <person name="Lemos L.N."/>
            <person name="Wale N."/>
            <person name="Lin J.Y."/>
            <person name="Fernandes G.R."/>
            <person name="Duffy M.A."/>
            <person name="Rodrigues J.M."/>
        </authorList>
    </citation>
    <scope>NUCLEOTIDE SEQUENCE [LARGE SCALE GENOMIC DNA]</scope>
    <source>
        <strain evidence="1">Binning01</strain>
    </source>
</reference>
<name>A0A369KZM2_9BACT</name>
<dbReference type="SUPFAM" id="SSF81901">
    <property type="entry name" value="HCP-like"/>
    <property type="match status" value="1"/>
</dbReference>
<keyword evidence="2" id="KW-1185">Reference proteome</keyword>
<protein>
    <recommendedName>
        <fullName evidence="3">Tetratricopeptide repeat protein</fullName>
    </recommendedName>
</protein>
<dbReference type="EMBL" id="QOVW01000005">
    <property type="protein sequence ID" value="RDB37184.1"/>
    <property type="molecule type" value="Genomic_DNA"/>
</dbReference>
<organism evidence="1 2">
    <name type="scientific">Spirobacillus cienkowskii</name>
    <dbReference type="NCBI Taxonomy" id="495820"/>
    <lineage>
        <taxon>Bacteria</taxon>
        <taxon>Pseudomonadati</taxon>
        <taxon>Bdellovibrionota</taxon>
        <taxon>Oligoflexia</taxon>
        <taxon>Silvanigrellales</taxon>
        <taxon>Spirobacillus</taxon>
    </lineage>
</organism>
<dbReference type="AlphaFoldDB" id="A0A369KZM2"/>
<gene>
    <name evidence="1" type="ORF">DCC88_01100</name>
</gene>